<organism evidence="1 2">
    <name type="scientific">Heterodera trifolii</name>
    <dbReference type="NCBI Taxonomy" id="157864"/>
    <lineage>
        <taxon>Eukaryota</taxon>
        <taxon>Metazoa</taxon>
        <taxon>Ecdysozoa</taxon>
        <taxon>Nematoda</taxon>
        <taxon>Chromadorea</taxon>
        <taxon>Rhabditida</taxon>
        <taxon>Tylenchina</taxon>
        <taxon>Tylenchomorpha</taxon>
        <taxon>Tylenchoidea</taxon>
        <taxon>Heteroderidae</taxon>
        <taxon>Heteroderinae</taxon>
        <taxon>Heterodera</taxon>
    </lineage>
</organism>
<dbReference type="PANTHER" id="PTHR11440">
    <property type="entry name" value="LECITHIN-CHOLESTEROL ACYLTRANSFERASE-RELATED"/>
    <property type="match status" value="1"/>
</dbReference>
<evidence type="ECO:0000313" key="2">
    <source>
        <dbReference type="Proteomes" id="UP001620626"/>
    </source>
</evidence>
<dbReference type="Pfam" id="PF02450">
    <property type="entry name" value="LCAT"/>
    <property type="match status" value="2"/>
</dbReference>
<dbReference type="EMBL" id="JBICBT010000334">
    <property type="protein sequence ID" value="KAL3117273.1"/>
    <property type="molecule type" value="Genomic_DNA"/>
</dbReference>
<proteinExistence type="predicted"/>
<dbReference type="Gene3D" id="3.40.50.1820">
    <property type="entry name" value="alpha/beta hydrolase"/>
    <property type="match status" value="1"/>
</dbReference>
<protein>
    <recommendedName>
        <fullName evidence="3">Group XV phospholipase A2</fullName>
    </recommendedName>
</protein>
<accession>A0ABD2LPV8</accession>
<dbReference type="Proteomes" id="UP001620626">
    <property type="component" value="Unassembled WGS sequence"/>
</dbReference>
<keyword evidence="2" id="KW-1185">Reference proteome</keyword>
<comment type="caution">
    <text evidence="1">The sequence shown here is derived from an EMBL/GenBank/DDBJ whole genome shotgun (WGS) entry which is preliminary data.</text>
</comment>
<gene>
    <name evidence="1" type="ORF">niasHT_007676</name>
</gene>
<evidence type="ECO:0000313" key="1">
    <source>
        <dbReference type="EMBL" id="KAL3117273.1"/>
    </source>
</evidence>
<dbReference type="InterPro" id="IPR003386">
    <property type="entry name" value="LACT/PDAT_acylTrfase"/>
</dbReference>
<evidence type="ECO:0008006" key="3">
    <source>
        <dbReference type="Google" id="ProtNLM"/>
    </source>
</evidence>
<dbReference type="InterPro" id="IPR029058">
    <property type="entry name" value="AB_hydrolase_fold"/>
</dbReference>
<sequence length="321" mass="36628">MIDSSKRSPSRYFAPIVASLAKLGYQRGIDVAGAPYDWRRAPEELLHYFVKLRSLIEQLYHANGNRKVIVLAHSMGNPMANFFYNKIVDKNWKDTFLLSHISLAGAWGGSAQIVKLFASVFCLIIPKCRPLPFFGYNMDYFRVLLPPSRLRAMQRSFTSSAFLFPSAALWKSDEILATTPRQNYSLSNLDKFFADIQYPQGFDQWKSASEALVLEPPGVKVHCIFGVGVDTPDQFQWAHNWFFPDYQPYIRYGDGDGTVNIRSLEVCERWAKETADGTVEVHRVNGTDHMGILNDQRTLELIRDILTKGEGRRKEKNSTTK</sequence>
<name>A0ABD2LPV8_9BILA</name>
<dbReference type="SUPFAM" id="SSF53474">
    <property type="entry name" value="alpha/beta-Hydrolases"/>
    <property type="match status" value="1"/>
</dbReference>
<dbReference type="AlphaFoldDB" id="A0ABD2LPV8"/>
<reference evidence="1 2" key="1">
    <citation type="submission" date="2024-10" db="EMBL/GenBank/DDBJ databases">
        <authorList>
            <person name="Kim D."/>
        </authorList>
    </citation>
    <scope>NUCLEOTIDE SEQUENCE [LARGE SCALE GENOMIC DNA]</scope>
    <source>
        <strain evidence="1">BH-2024</strain>
    </source>
</reference>